<dbReference type="EMBL" id="JAUEPR010000026">
    <property type="protein sequence ID" value="KAK0474495.1"/>
    <property type="molecule type" value="Genomic_DNA"/>
</dbReference>
<dbReference type="AlphaFoldDB" id="A0AA39UDB5"/>
<protein>
    <submittedName>
        <fullName evidence="1">Uncharacterized protein</fullName>
    </submittedName>
</protein>
<name>A0AA39UDB5_9AGAR</name>
<organism evidence="1 2">
    <name type="scientific">Armillaria novae-zelandiae</name>
    <dbReference type="NCBI Taxonomy" id="153914"/>
    <lineage>
        <taxon>Eukaryota</taxon>
        <taxon>Fungi</taxon>
        <taxon>Dikarya</taxon>
        <taxon>Basidiomycota</taxon>
        <taxon>Agaricomycotina</taxon>
        <taxon>Agaricomycetes</taxon>
        <taxon>Agaricomycetidae</taxon>
        <taxon>Agaricales</taxon>
        <taxon>Marasmiineae</taxon>
        <taxon>Physalacriaceae</taxon>
        <taxon>Armillaria</taxon>
    </lineage>
</organism>
<evidence type="ECO:0000313" key="2">
    <source>
        <dbReference type="Proteomes" id="UP001175227"/>
    </source>
</evidence>
<gene>
    <name evidence="1" type="ORF">IW261DRAFT_1422804</name>
</gene>
<reference evidence="1" key="1">
    <citation type="submission" date="2023-06" db="EMBL/GenBank/DDBJ databases">
        <authorList>
            <consortium name="Lawrence Berkeley National Laboratory"/>
            <person name="Ahrendt S."/>
            <person name="Sahu N."/>
            <person name="Indic B."/>
            <person name="Wong-Bajracharya J."/>
            <person name="Merenyi Z."/>
            <person name="Ke H.-M."/>
            <person name="Monk M."/>
            <person name="Kocsube S."/>
            <person name="Drula E."/>
            <person name="Lipzen A."/>
            <person name="Balint B."/>
            <person name="Henrissat B."/>
            <person name="Andreopoulos B."/>
            <person name="Martin F.M."/>
            <person name="Harder C.B."/>
            <person name="Rigling D."/>
            <person name="Ford K.L."/>
            <person name="Foster G.D."/>
            <person name="Pangilinan J."/>
            <person name="Papanicolaou A."/>
            <person name="Barry K."/>
            <person name="LaButti K."/>
            <person name="Viragh M."/>
            <person name="Koriabine M."/>
            <person name="Yan M."/>
            <person name="Riley R."/>
            <person name="Champramary S."/>
            <person name="Plett K.L."/>
            <person name="Tsai I.J."/>
            <person name="Slot J."/>
            <person name="Sipos G."/>
            <person name="Plett J."/>
            <person name="Nagy L.G."/>
            <person name="Grigoriev I.V."/>
        </authorList>
    </citation>
    <scope>NUCLEOTIDE SEQUENCE</scope>
    <source>
        <strain evidence="1">ICMP 16352</strain>
    </source>
</reference>
<evidence type="ECO:0000313" key="1">
    <source>
        <dbReference type="EMBL" id="KAK0474495.1"/>
    </source>
</evidence>
<dbReference type="Proteomes" id="UP001175227">
    <property type="component" value="Unassembled WGS sequence"/>
</dbReference>
<accession>A0AA39UDB5</accession>
<proteinExistence type="predicted"/>
<comment type="caution">
    <text evidence="1">The sequence shown here is derived from an EMBL/GenBank/DDBJ whole genome shotgun (WGS) entry which is preliminary data.</text>
</comment>
<sequence length="258" mass="29113">MVILSHLMWSQIGNDAQVIIKELKPVQNLSLSNFRCVVKDFLGLFLAFRLLKQLEFERVEFSAPLGHNLRHLPVAKGVRPLIQHLSIESSATAMTDILRIIILHHSGLSFASLEYLLFHGTTTMSVSVSNMVSKVLTLPGKLFKSSFGPIFVNNYIDHTPMVFGYHLTELTITVKVKQYSDGYDFIHSLKPNMLNMITFNLMIDKIMLKHVISIGAKYAGGWAELDDALGNPESVFQLKRLGFEVRGDIDPNWAQWLA</sequence>
<keyword evidence="2" id="KW-1185">Reference proteome</keyword>